<dbReference type="Gene3D" id="1.10.287.130">
    <property type="match status" value="1"/>
</dbReference>
<evidence type="ECO:0000259" key="10">
    <source>
        <dbReference type="PROSITE" id="PS50109"/>
    </source>
</evidence>
<keyword evidence="6" id="KW-0547">Nucleotide-binding</keyword>
<keyword evidence="5" id="KW-0808">Transferase</keyword>
<feature type="transmembrane region" description="Helical" evidence="9">
    <location>
        <begin position="162"/>
        <end position="184"/>
    </location>
</feature>
<dbReference type="Proteomes" id="UP000198615">
    <property type="component" value="Unassembled WGS sequence"/>
</dbReference>
<gene>
    <name evidence="11" type="ORF">SAMN05660686_03954</name>
</gene>
<dbReference type="InterPro" id="IPR050980">
    <property type="entry name" value="2C_sensor_his_kinase"/>
</dbReference>
<organism evidence="11 12">
    <name type="scientific">Thalassobaculum litoreum DSM 18839</name>
    <dbReference type="NCBI Taxonomy" id="1123362"/>
    <lineage>
        <taxon>Bacteria</taxon>
        <taxon>Pseudomonadati</taxon>
        <taxon>Pseudomonadota</taxon>
        <taxon>Alphaproteobacteria</taxon>
        <taxon>Rhodospirillales</taxon>
        <taxon>Thalassobaculaceae</taxon>
        <taxon>Thalassobaculum</taxon>
    </lineage>
</organism>
<dbReference type="CDD" id="cd00082">
    <property type="entry name" value="HisKA"/>
    <property type="match status" value="1"/>
</dbReference>
<keyword evidence="9" id="KW-0812">Transmembrane</keyword>
<dbReference type="InterPro" id="IPR005467">
    <property type="entry name" value="His_kinase_dom"/>
</dbReference>
<evidence type="ECO:0000313" key="11">
    <source>
        <dbReference type="EMBL" id="SDG30468.1"/>
    </source>
</evidence>
<dbReference type="Pfam" id="PF02518">
    <property type="entry name" value="HATPase_c"/>
    <property type="match status" value="1"/>
</dbReference>
<feature type="transmembrane region" description="Helical" evidence="9">
    <location>
        <begin position="26"/>
        <end position="46"/>
    </location>
</feature>
<dbReference type="InterPro" id="IPR036890">
    <property type="entry name" value="HATPase_C_sf"/>
</dbReference>
<keyword evidence="9" id="KW-1133">Transmembrane helix</keyword>
<keyword evidence="8" id="KW-0067">ATP-binding</keyword>
<evidence type="ECO:0000256" key="5">
    <source>
        <dbReference type="ARBA" id="ARBA00022679"/>
    </source>
</evidence>
<evidence type="ECO:0000256" key="4">
    <source>
        <dbReference type="ARBA" id="ARBA00022475"/>
    </source>
</evidence>
<dbReference type="SUPFAM" id="SSF55874">
    <property type="entry name" value="ATPase domain of HSP90 chaperone/DNA topoisomerase II/histidine kinase"/>
    <property type="match status" value="1"/>
</dbReference>
<evidence type="ECO:0000256" key="3">
    <source>
        <dbReference type="ARBA" id="ARBA00012438"/>
    </source>
</evidence>
<evidence type="ECO:0000256" key="7">
    <source>
        <dbReference type="ARBA" id="ARBA00022777"/>
    </source>
</evidence>
<sequence length="437" mass="46557">MTFAHDSLDPGRPVTTRTVSVRTLVVIRWVALAGQVAALVLVAFGLGSPVPLPPSLGVVAVSALLNLRLQMRRDGRERLREGEAAFYLAFDIMQLSVLLYLTGGLENPFALMLLAPVTVSATILGRKSTVNLCLLAMVCASLLTVSHLPLPWVEAEFALPELYVTGIWCALVIALVFNAAYAWWVAEEARQLSTALAATQQALAREQRMAAMGGIAAAAAHELGSPLATIAVVARELARELPKDSDLTEDVQLLLSESQRCREILASLGRDPTPDAAQPFTAIPIDLLVEQAAAPHQRDDVAVIVEVQDRDSLAEGTAGREVPSVTPSPELLHGIGAFIQNAVQFAKATVEVAIVVGPRALTVTIEDDGPGFPLTLLTRLGEPYVSGRGNRDGHMGLGVFIAITLLGRTGAQVEFANRHEGGARVVIHWPDGVIRGD</sequence>
<dbReference type="InterPro" id="IPR003594">
    <property type="entry name" value="HATPase_dom"/>
</dbReference>
<evidence type="ECO:0000256" key="2">
    <source>
        <dbReference type="ARBA" id="ARBA00004651"/>
    </source>
</evidence>
<dbReference type="RefSeq" id="WP_093153073.1">
    <property type="nucleotide sequence ID" value="NZ_FNBW01000014.1"/>
</dbReference>
<feature type="transmembrane region" description="Helical" evidence="9">
    <location>
        <begin position="108"/>
        <end position="125"/>
    </location>
</feature>
<proteinExistence type="predicted"/>
<evidence type="ECO:0000313" key="12">
    <source>
        <dbReference type="Proteomes" id="UP000198615"/>
    </source>
</evidence>
<keyword evidence="12" id="KW-1185">Reference proteome</keyword>
<comment type="catalytic activity">
    <reaction evidence="1">
        <text>ATP + protein L-histidine = ADP + protein N-phospho-L-histidine.</text>
        <dbReference type="EC" id="2.7.13.3"/>
    </reaction>
</comment>
<dbReference type="SUPFAM" id="SSF47384">
    <property type="entry name" value="Homodimeric domain of signal transducing histidine kinase"/>
    <property type="match status" value="1"/>
</dbReference>
<feature type="domain" description="Histidine kinase" evidence="10">
    <location>
        <begin position="218"/>
        <end position="433"/>
    </location>
</feature>
<dbReference type="OrthoDB" id="9785252at2"/>
<dbReference type="Pfam" id="PF00512">
    <property type="entry name" value="HisKA"/>
    <property type="match status" value="1"/>
</dbReference>
<dbReference type="GO" id="GO:0005524">
    <property type="term" value="F:ATP binding"/>
    <property type="evidence" value="ECO:0007669"/>
    <property type="project" value="UniProtKB-KW"/>
</dbReference>
<accession>A0A8G2BKW1</accession>
<feature type="transmembrane region" description="Helical" evidence="9">
    <location>
        <begin position="52"/>
        <end position="69"/>
    </location>
</feature>
<dbReference type="GO" id="GO:0005886">
    <property type="term" value="C:plasma membrane"/>
    <property type="evidence" value="ECO:0007669"/>
    <property type="project" value="UniProtKB-SubCell"/>
</dbReference>
<feature type="transmembrane region" description="Helical" evidence="9">
    <location>
        <begin position="132"/>
        <end position="150"/>
    </location>
</feature>
<dbReference type="GO" id="GO:0000155">
    <property type="term" value="F:phosphorelay sensor kinase activity"/>
    <property type="evidence" value="ECO:0007669"/>
    <property type="project" value="InterPro"/>
</dbReference>
<feature type="transmembrane region" description="Helical" evidence="9">
    <location>
        <begin position="84"/>
        <end position="102"/>
    </location>
</feature>
<keyword evidence="7 11" id="KW-0418">Kinase</keyword>
<reference evidence="11 12" key="1">
    <citation type="submission" date="2016-10" db="EMBL/GenBank/DDBJ databases">
        <authorList>
            <person name="Varghese N."/>
            <person name="Submissions S."/>
        </authorList>
    </citation>
    <scope>NUCLEOTIDE SEQUENCE [LARGE SCALE GENOMIC DNA]</scope>
    <source>
        <strain evidence="11 12">DSM 18839</strain>
    </source>
</reference>
<keyword evidence="9" id="KW-0472">Membrane</keyword>
<dbReference type="PANTHER" id="PTHR44936:SF10">
    <property type="entry name" value="SENSOR PROTEIN RSTB"/>
    <property type="match status" value="1"/>
</dbReference>
<dbReference type="SMART" id="SM00387">
    <property type="entry name" value="HATPase_c"/>
    <property type="match status" value="1"/>
</dbReference>
<dbReference type="AlphaFoldDB" id="A0A8G2BKW1"/>
<evidence type="ECO:0000256" key="8">
    <source>
        <dbReference type="ARBA" id="ARBA00022840"/>
    </source>
</evidence>
<name>A0A8G2BKW1_9PROT</name>
<evidence type="ECO:0000256" key="6">
    <source>
        <dbReference type="ARBA" id="ARBA00022741"/>
    </source>
</evidence>
<keyword evidence="4" id="KW-1003">Cell membrane</keyword>
<dbReference type="PANTHER" id="PTHR44936">
    <property type="entry name" value="SENSOR PROTEIN CREC"/>
    <property type="match status" value="1"/>
</dbReference>
<dbReference type="InterPro" id="IPR036097">
    <property type="entry name" value="HisK_dim/P_sf"/>
</dbReference>
<dbReference type="PROSITE" id="PS50109">
    <property type="entry name" value="HIS_KIN"/>
    <property type="match status" value="1"/>
</dbReference>
<dbReference type="InterPro" id="IPR003661">
    <property type="entry name" value="HisK_dim/P_dom"/>
</dbReference>
<dbReference type="Gene3D" id="3.30.565.10">
    <property type="entry name" value="Histidine kinase-like ATPase, C-terminal domain"/>
    <property type="match status" value="1"/>
</dbReference>
<evidence type="ECO:0000256" key="9">
    <source>
        <dbReference type="SAM" id="Phobius"/>
    </source>
</evidence>
<comment type="subcellular location">
    <subcellularLocation>
        <location evidence="2">Cell membrane</location>
        <topology evidence="2">Multi-pass membrane protein</topology>
    </subcellularLocation>
</comment>
<evidence type="ECO:0000256" key="1">
    <source>
        <dbReference type="ARBA" id="ARBA00000085"/>
    </source>
</evidence>
<dbReference type="InterPro" id="IPR047770">
    <property type="entry name" value="RegB"/>
</dbReference>
<comment type="caution">
    <text evidence="11">The sequence shown here is derived from an EMBL/GenBank/DDBJ whole genome shotgun (WGS) entry which is preliminary data.</text>
</comment>
<dbReference type="EC" id="2.7.13.3" evidence="3"/>
<dbReference type="NCBIfam" id="NF033792">
    <property type="entry name" value="ActS_PrrB_HisK"/>
    <property type="match status" value="1"/>
</dbReference>
<dbReference type="SMART" id="SM00388">
    <property type="entry name" value="HisKA"/>
    <property type="match status" value="1"/>
</dbReference>
<dbReference type="EMBL" id="FNBW01000014">
    <property type="protein sequence ID" value="SDG30468.1"/>
    <property type="molecule type" value="Genomic_DNA"/>
</dbReference>
<protein>
    <recommendedName>
        <fullName evidence="3">histidine kinase</fullName>
        <ecNumber evidence="3">2.7.13.3</ecNumber>
    </recommendedName>
</protein>